<evidence type="ECO:0000313" key="2">
    <source>
        <dbReference type="Proteomes" id="UP000273405"/>
    </source>
</evidence>
<dbReference type="AlphaFoldDB" id="A0A3A8NER1"/>
<evidence type="ECO:0000313" key="1">
    <source>
        <dbReference type="EMBL" id="RKH42826.1"/>
    </source>
</evidence>
<keyword evidence="2" id="KW-1185">Reference proteome</keyword>
<organism evidence="1 2">
    <name type="scientific">Corallococcus sicarius</name>
    <dbReference type="NCBI Taxonomy" id="2316726"/>
    <lineage>
        <taxon>Bacteria</taxon>
        <taxon>Pseudomonadati</taxon>
        <taxon>Myxococcota</taxon>
        <taxon>Myxococcia</taxon>
        <taxon>Myxococcales</taxon>
        <taxon>Cystobacterineae</taxon>
        <taxon>Myxococcaceae</taxon>
        <taxon>Corallococcus</taxon>
    </lineage>
</organism>
<name>A0A3A8NER1_9BACT</name>
<reference evidence="2" key="1">
    <citation type="submission" date="2018-09" db="EMBL/GenBank/DDBJ databases">
        <authorList>
            <person name="Livingstone P.G."/>
            <person name="Whitworth D.E."/>
        </authorList>
    </citation>
    <scope>NUCLEOTIDE SEQUENCE [LARGE SCALE GENOMIC DNA]</scope>
    <source>
        <strain evidence="2">CA040B</strain>
    </source>
</reference>
<gene>
    <name evidence="1" type="ORF">D7X12_14810</name>
</gene>
<sequence>MVGVGLVLVAAGARADWTTTQTQNGTPKDVVVFRPGFFAVATDMELFIFQDGGVSTLSGGMAGSYLRGTNCVVGVRDDGTLRSVGGCAPEEGRTLFPDTPEDLTTVRFSPDAGVGYAGAKVSPVSWEFRSSLLPKEGNAEWGTLAMPLPSAVAQAPLAVLPPQADGFAHALFSVSPTKANFVWYRGTVAQAYPAQGVTPPNAARSVAMLPGVDPAKPLAYFGNDTGLFRGTLGGASSPFDPVPLDGGPMSVDALAFDVANGSDAGVGFGLMFVKRPNGQVSALSAEPVVPSAPPGSVWRNNSKFQTVLNDPAAQVACSGASYCVAIFPRPAQNILIYENKAKPDLEGLPRTFVVDEGTLKKLPLAVADNDGDTVRMTATLRDPGGLLTAVQEPAPTAGGNGLTLALTAASGFCASQKSFVDVVASDGLAGHDTTKTVELQVKHSVLPAAPAGATEAVEGGVFFAGGPRGTLTPRRGASGCEPIRYLWAKQSSAAPTLETTDMVATLNPVLSRADRCKPGINTFTYDVRAFDGELTSPHTNVPVRIYPWGPPEAPFASPTREVYSGTALGALMTHLCAGTDGLPPVSTMWSVTDNPSNVAVTVVGSGAVVGPTPVEASSVLVSSQSCVTTALKLRAFNRITVEGRVLEGPASDVNLTVLPRRIPLDTVSLALVLDAPEERKVRGRVTTTPVLNCTGDRELTLVATLEEPSATPGVPGRVLATQTLAGISDGFDLALPPTCGEASYTVRVRVYETLGTGAVVQSELSQPLTRNARDVVLGGVSGEVIATCGEGARGTLRQTFPEGACTVVDLAWNHSQGPELASLQSRGDSVELSTQDTELESLVGESLTLSVKATALGASEVTREHVVRIGARPFVTLERRSELEAGSDSGLMGVVVTLRNDSACGVASLSYDEVASGVELLPDSVKVNGQRVTPTEVKDGSFTVAPLAVAAGETVTLTYVVRPGLLSTPTYSGVAKLRGVVVSQAPAPPPSTSGCGCSGGGSGVTAFGLGALAWIARRRRGVRARS</sequence>
<dbReference type="Proteomes" id="UP000273405">
    <property type="component" value="Unassembled WGS sequence"/>
</dbReference>
<accession>A0A3A8NER1</accession>
<comment type="caution">
    <text evidence="1">The sequence shown here is derived from an EMBL/GenBank/DDBJ whole genome shotgun (WGS) entry which is preliminary data.</text>
</comment>
<proteinExistence type="predicted"/>
<dbReference type="EMBL" id="RAWG01000079">
    <property type="protein sequence ID" value="RKH42826.1"/>
    <property type="molecule type" value="Genomic_DNA"/>
</dbReference>
<protein>
    <submittedName>
        <fullName evidence="1">Uncharacterized protein</fullName>
    </submittedName>
</protein>